<dbReference type="eggNOG" id="ENOG502R28F">
    <property type="taxonomic scope" value="Eukaryota"/>
</dbReference>
<evidence type="ECO:0000313" key="2">
    <source>
        <dbReference type="EMBL" id="EST10004.1"/>
    </source>
</evidence>
<accession>V5F3B5</accession>
<dbReference type="OrthoDB" id="2549520at2759"/>
<feature type="region of interest" description="Disordered" evidence="1">
    <location>
        <begin position="338"/>
        <end position="394"/>
    </location>
</feature>
<organism evidence="2 3">
    <name type="scientific">Kalmanozyma brasiliensis (strain GHG001)</name>
    <name type="common">Yeast</name>
    <name type="synonym">Pseudozyma brasiliensis</name>
    <dbReference type="NCBI Taxonomy" id="1365824"/>
    <lineage>
        <taxon>Eukaryota</taxon>
        <taxon>Fungi</taxon>
        <taxon>Dikarya</taxon>
        <taxon>Basidiomycota</taxon>
        <taxon>Ustilaginomycotina</taxon>
        <taxon>Ustilaginomycetes</taxon>
        <taxon>Ustilaginales</taxon>
        <taxon>Ustilaginaceae</taxon>
        <taxon>Kalmanozyma</taxon>
    </lineage>
</organism>
<feature type="compositionally biased region" description="Polar residues" evidence="1">
    <location>
        <begin position="343"/>
        <end position="354"/>
    </location>
</feature>
<sequence>MLGEEMLLANKTLNVESQSIGTSSHARRKQPRAQSMAFGIDSYSNPASSPTLPSSGSKTRALSQKLLLSRSQRVKSLDRAFPDMMQAPTSAPASLSRTAAAILGLPHPDSSGASARKSAEEVLATDEELDTLSELQSNHLIPSGLEEFNEPTPHVAQLAAFSAAALDEADSPTLPHDGPFRASDRSTALAESESRKLAAVREERRRRVAKMSRWLGEAVPAELIHSGADHAVIRSTSASQGMSIEHSHDSTAYAASLRSSSSCNGKSEAERKLQSFMSIDSSDEEGDDTPVRVGRKHRGLAARSPASIAASYEYDRARLCELASMLDGTRDTILTTIRPARASATSPSMTSDLSPSLAHASSGPAGAFLDLSGSESDSSTAEDEPREIDVYPTTLRRPHDRSLSKLSSFFGSTPQQIVREQAGMTAAEGLGVTLGSLHEESWETGVRGKVGGRRVGV</sequence>
<feature type="region of interest" description="Disordered" evidence="1">
    <location>
        <begin position="170"/>
        <end position="189"/>
    </location>
</feature>
<dbReference type="EMBL" id="KI545851">
    <property type="protein sequence ID" value="EST10004.1"/>
    <property type="molecule type" value="Genomic_DNA"/>
</dbReference>
<feature type="region of interest" description="Disordered" evidence="1">
    <location>
        <begin position="276"/>
        <end position="302"/>
    </location>
</feature>
<dbReference type="Proteomes" id="UP000019377">
    <property type="component" value="Unassembled WGS sequence"/>
</dbReference>
<dbReference type="HOGENOM" id="CLU_598671_0_0_1"/>
<proteinExistence type="predicted"/>
<evidence type="ECO:0000313" key="3">
    <source>
        <dbReference type="Proteomes" id="UP000019377"/>
    </source>
</evidence>
<name>V5F3B5_KALBG</name>
<evidence type="ECO:0000256" key="1">
    <source>
        <dbReference type="SAM" id="MobiDB-lite"/>
    </source>
</evidence>
<protein>
    <submittedName>
        <fullName evidence="2">Uncharacterized protein</fullName>
    </submittedName>
</protein>
<keyword evidence="3" id="KW-1185">Reference proteome</keyword>
<gene>
    <name evidence="2" type="ORF">PSEUBRA_SCAF1g00453</name>
</gene>
<feature type="compositionally biased region" description="Polar residues" evidence="1">
    <location>
        <begin position="42"/>
        <end position="59"/>
    </location>
</feature>
<reference evidence="3" key="1">
    <citation type="journal article" date="2013" name="Genome Announc.">
        <title>Draft genome sequence of Pseudozyma brasiliensis sp. nov. strain GHG001, a high producer of endo-1,4-xylanase isolated from an insect pest of sugarcane.</title>
        <authorList>
            <person name="Oliveira J.V.D.C."/>
            <person name="dos Santos R.A.C."/>
            <person name="Borges T.A."/>
            <person name="Riano-Pachon D.M."/>
            <person name="Goldman G.H."/>
        </authorList>
    </citation>
    <scope>NUCLEOTIDE SEQUENCE [LARGE SCALE GENOMIC DNA]</scope>
    <source>
        <strain evidence="3">GHG001</strain>
    </source>
</reference>
<dbReference type="AlphaFoldDB" id="V5F3B5"/>
<feature type="compositionally biased region" description="Polar residues" evidence="1">
    <location>
        <begin position="12"/>
        <end position="24"/>
    </location>
</feature>
<dbReference type="GeneID" id="27418644"/>
<feature type="region of interest" description="Disordered" evidence="1">
    <location>
        <begin position="12"/>
        <end position="59"/>
    </location>
</feature>